<proteinExistence type="predicted"/>
<evidence type="ECO:0000313" key="1">
    <source>
        <dbReference type="EMBL" id="DAD68197.1"/>
    </source>
</evidence>
<dbReference type="EMBL" id="BK014695">
    <property type="protein sequence ID" value="DAD68197.1"/>
    <property type="molecule type" value="Genomic_DNA"/>
</dbReference>
<sequence length="98" mass="11471">MNEIDFLDKKLTIEELDKFLKELMGYSAKQAEHPSRIESIEIYDEEGDYVHYYSLIGSKDITIVRNVLFLKETIDRQRGEWSGQYKVQQIIKQALGIG</sequence>
<reference evidence="1" key="1">
    <citation type="journal article" date="2021" name="Proc. Natl. Acad. Sci. U.S.A.">
        <title>A Catalog of Tens of Thousands of Viruses from Human Metagenomes Reveals Hidden Associations with Chronic Diseases.</title>
        <authorList>
            <person name="Tisza M.J."/>
            <person name="Buck C.B."/>
        </authorList>
    </citation>
    <scope>NUCLEOTIDE SEQUENCE</scope>
    <source>
        <strain evidence="1">CtrWS2</strain>
    </source>
</reference>
<name>A0A8S5LDV1_9CAUD</name>
<organism evidence="1">
    <name type="scientific">Siphoviridae sp. ctrWS2</name>
    <dbReference type="NCBI Taxonomy" id="2823602"/>
    <lineage>
        <taxon>Viruses</taxon>
        <taxon>Duplodnaviria</taxon>
        <taxon>Heunggongvirae</taxon>
        <taxon>Uroviricota</taxon>
        <taxon>Caudoviricetes</taxon>
    </lineage>
</organism>
<protein>
    <submittedName>
        <fullName evidence="1">Uncharacterized protein</fullName>
    </submittedName>
</protein>
<accession>A0A8S5LDV1</accession>